<dbReference type="FunFam" id="3.40.50.2000:FF:000037">
    <property type="entry name" value="Glycosyltransferase"/>
    <property type="match status" value="1"/>
</dbReference>
<dbReference type="EMBL" id="CM017644">
    <property type="protein sequence ID" value="TYJ17583.1"/>
    <property type="molecule type" value="Genomic_DNA"/>
</dbReference>
<dbReference type="SUPFAM" id="SSF53756">
    <property type="entry name" value="UDP-Glycosyltransferase/glycogen phosphorylase"/>
    <property type="match status" value="1"/>
</dbReference>
<evidence type="ECO:0000313" key="4">
    <source>
        <dbReference type="Proteomes" id="UP000323597"/>
    </source>
</evidence>
<sequence>MADKSFHIAMYPWFALGHITPYVHMANKLAERGHKISFFLPPKTQHKVEAFNLHPHLITFIPIVVPHVEGLPLGAETTNDVPFPLHPLIMTTMDLTEPHIEAYLRELKPHFVFYDFTCWLPALTRRLGIKSVVYSRKTLEKGMIGSDLLEPPEGFPSSSIKLRAHEAQALAAITTMDYGRGLSFVERQLMKEIEGPYGEYMGSQFGKPVIFAGPVVPNPPKIELEKQWEKLLSKFEPKTMIFCVFGSECVLKKDQFQELVLGLELTGLPFLVALKRPMGAKTIESALPEGFQERLKGRGILHRGWVPQQLILRHHSVGYFVTHCGSGSLAEAMVSDCQLVLLPHVGDQIISARLMAGDLKTGVEVEKGDEDGVFTKYDVCKAVKTVMDQDNELGNEVRTNHAKWKEFLLKPGLENSYMDDFVMQLHALVCDDF</sequence>
<comment type="similarity">
    <text evidence="1">Belongs to the UDP-glycosyltransferase family.</text>
</comment>
<keyword evidence="2" id="KW-0808">Transferase</keyword>
<dbReference type="Gene3D" id="3.40.50.2000">
    <property type="entry name" value="Glycogen Phosphorylase B"/>
    <property type="match status" value="3"/>
</dbReference>
<name>A0A5D2XUN5_GOSMU</name>
<reference evidence="3 4" key="1">
    <citation type="submission" date="2019-07" db="EMBL/GenBank/DDBJ databases">
        <title>WGS assembly of Gossypium mustelinum.</title>
        <authorList>
            <person name="Chen Z.J."/>
            <person name="Sreedasyam A."/>
            <person name="Ando A."/>
            <person name="Song Q."/>
            <person name="De L."/>
            <person name="Hulse-Kemp A."/>
            <person name="Ding M."/>
            <person name="Ye W."/>
            <person name="Kirkbride R."/>
            <person name="Jenkins J."/>
            <person name="Plott C."/>
            <person name="Lovell J."/>
            <person name="Lin Y.-M."/>
            <person name="Vaughn R."/>
            <person name="Liu B."/>
            <person name="Li W."/>
            <person name="Simpson S."/>
            <person name="Scheffler B."/>
            <person name="Saski C."/>
            <person name="Grover C."/>
            <person name="Hu G."/>
            <person name="Conover J."/>
            <person name="Carlson J."/>
            <person name="Shu S."/>
            <person name="Boston L."/>
            <person name="Williams M."/>
            <person name="Peterson D."/>
            <person name="Mcgee K."/>
            <person name="Jones D."/>
            <person name="Wendel J."/>
            <person name="Stelly D."/>
            <person name="Grimwood J."/>
            <person name="Schmutz J."/>
        </authorList>
    </citation>
    <scope>NUCLEOTIDE SEQUENCE [LARGE SCALE GENOMIC DNA]</scope>
    <source>
        <strain evidence="3">1408120.09</strain>
    </source>
</reference>
<proteinExistence type="inferred from homology"/>
<evidence type="ECO:0000256" key="1">
    <source>
        <dbReference type="ARBA" id="ARBA00009995"/>
    </source>
</evidence>
<dbReference type="PANTHER" id="PTHR48049">
    <property type="entry name" value="GLYCOSYLTRANSFERASE"/>
    <property type="match status" value="1"/>
</dbReference>
<evidence type="ECO:0008006" key="5">
    <source>
        <dbReference type="Google" id="ProtNLM"/>
    </source>
</evidence>
<protein>
    <recommendedName>
        <fullName evidence="5">Glycosyltransferase</fullName>
    </recommendedName>
</protein>
<evidence type="ECO:0000256" key="2">
    <source>
        <dbReference type="ARBA" id="ARBA00022679"/>
    </source>
</evidence>
<accession>A0A5D2XUN5</accession>
<dbReference type="Proteomes" id="UP000323597">
    <property type="component" value="Chromosome A09"/>
</dbReference>
<dbReference type="AlphaFoldDB" id="A0A5D2XUN5"/>
<gene>
    <name evidence="3" type="ORF">E1A91_A09G061400v1</name>
</gene>
<dbReference type="GO" id="GO:0035251">
    <property type="term" value="F:UDP-glucosyltransferase activity"/>
    <property type="evidence" value="ECO:0007669"/>
    <property type="project" value="InterPro"/>
</dbReference>
<dbReference type="InterPro" id="IPR050481">
    <property type="entry name" value="UDP-glycosyltransf_plant"/>
</dbReference>
<organism evidence="3 4">
    <name type="scientific">Gossypium mustelinum</name>
    <name type="common">Cotton</name>
    <name type="synonym">Gossypium caicoense</name>
    <dbReference type="NCBI Taxonomy" id="34275"/>
    <lineage>
        <taxon>Eukaryota</taxon>
        <taxon>Viridiplantae</taxon>
        <taxon>Streptophyta</taxon>
        <taxon>Embryophyta</taxon>
        <taxon>Tracheophyta</taxon>
        <taxon>Spermatophyta</taxon>
        <taxon>Magnoliopsida</taxon>
        <taxon>eudicotyledons</taxon>
        <taxon>Gunneridae</taxon>
        <taxon>Pentapetalae</taxon>
        <taxon>rosids</taxon>
        <taxon>malvids</taxon>
        <taxon>Malvales</taxon>
        <taxon>Malvaceae</taxon>
        <taxon>Malvoideae</taxon>
        <taxon>Gossypium</taxon>
    </lineage>
</organism>
<dbReference type="CDD" id="cd03784">
    <property type="entry name" value="GT1_Gtf-like"/>
    <property type="match status" value="1"/>
</dbReference>
<dbReference type="InterPro" id="IPR002213">
    <property type="entry name" value="UDP_glucos_trans"/>
</dbReference>
<evidence type="ECO:0000313" key="3">
    <source>
        <dbReference type="EMBL" id="TYJ17583.1"/>
    </source>
</evidence>
<keyword evidence="4" id="KW-1185">Reference proteome</keyword>
<dbReference type="Pfam" id="PF00201">
    <property type="entry name" value="UDPGT"/>
    <property type="match status" value="1"/>
</dbReference>
<dbReference type="PANTHER" id="PTHR48049:SF167">
    <property type="entry name" value="GLYCOSYLTRANSFERASE"/>
    <property type="match status" value="1"/>
</dbReference>